<comment type="similarity">
    <text evidence="1 9">Belongs to the alkaline phosphatase family.</text>
</comment>
<dbReference type="Gene3D" id="3.40.720.10">
    <property type="entry name" value="Alkaline Phosphatase, subunit A"/>
    <property type="match status" value="1"/>
</dbReference>
<dbReference type="SMART" id="SM00098">
    <property type="entry name" value="alkPPc"/>
    <property type="match status" value="1"/>
</dbReference>
<dbReference type="PROSITE" id="PS00123">
    <property type="entry name" value="ALKALINE_PHOSPHATASE"/>
    <property type="match status" value="1"/>
</dbReference>
<evidence type="ECO:0000256" key="3">
    <source>
        <dbReference type="ARBA" id="ARBA00022723"/>
    </source>
</evidence>
<gene>
    <name evidence="11" type="ORF">MNOR_LOCUS20935</name>
</gene>
<protein>
    <recommendedName>
        <fullName evidence="2 10">Alkaline phosphatase</fullName>
        <ecNumber evidence="2 10">3.1.3.1</ecNumber>
    </recommendedName>
</protein>
<dbReference type="GO" id="GO:0046872">
    <property type="term" value="F:metal ion binding"/>
    <property type="evidence" value="ECO:0007669"/>
    <property type="project" value="UniProtKB-KW"/>
</dbReference>
<feature type="binding site" evidence="8">
    <location>
        <position position="375"/>
    </location>
    <ligand>
        <name>Zn(2+)</name>
        <dbReference type="ChEBI" id="CHEBI:29105"/>
        <label>2</label>
    </ligand>
</feature>
<comment type="caution">
    <text evidence="11">The sequence shown here is derived from an EMBL/GenBank/DDBJ whole genome shotgun (WGS) entry which is preliminary data.</text>
</comment>
<feature type="binding site" evidence="8">
    <location>
        <position position="416"/>
    </location>
    <ligand>
        <name>Zn(2+)</name>
        <dbReference type="ChEBI" id="CHEBI:29105"/>
        <label>2</label>
    </ligand>
</feature>
<dbReference type="InterPro" id="IPR001952">
    <property type="entry name" value="Alkaline_phosphatase"/>
</dbReference>
<dbReference type="PANTHER" id="PTHR11596">
    <property type="entry name" value="ALKALINE PHOSPHATASE"/>
    <property type="match status" value="1"/>
</dbReference>
<comment type="cofactor">
    <cofactor evidence="8">
        <name>Zn(2+)</name>
        <dbReference type="ChEBI" id="CHEBI:29105"/>
    </cofactor>
    <text evidence="8">Binds 2 Zn(2+) ions.</text>
</comment>
<keyword evidence="5 8" id="KW-0862">Zinc</keyword>
<sequence>MWSSTGRVSVATPPVSVVMVIVVQYWSSWHAGGSGEESYFICRKGIRRERFGNNARCCGTNLSSNDETYRGWSGIYDIILKELEKTKRIYQPIFVILSKKKWGKFSILVKKQFLINYRHFIWHNWFKKTFICLGKTYPTNSQVADSACSATAYLCGVKGNLGTIGVDVNVNREDCSAMNNPEFQTPSIAKWFQDAGRSSGIVTTMRVTHASPAGAYAHIADRSWEDDHYVADDGWSTEECDDIAEQLILGDPGKDFKVIMGGGRRGLFPNTDYDVEADHHGYRHDGKNLINSWLEDKTSRGASAAYVWNREDLLTTNMNDTDYLMGLFAHSHMDYLVERDSTMDPSLPEMTRAAIQVLRKDDNGYFLFVEGNFVDDYFSKNHSIKLRAKSLRKKKSLDIMQSEIREDTLILVTADHAHSMTVNGYPARHTDILGYGDTSNEDDLPYTTLLYGNGPGYIEKRYDISNDDFHDVDYRQNSAVPYSTSAHAGDDIGLWAVGPHAHLFTGVYEQNYIPHALAYASCVGDGLTFCNNK</sequence>
<organism evidence="11 12">
    <name type="scientific">Meganyctiphanes norvegica</name>
    <name type="common">Northern krill</name>
    <name type="synonym">Thysanopoda norvegica</name>
    <dbReference type="NCBI Taxonomy" id="48144"/>
    <lineage>
        <taxon>Eukaryota</taxon>
        <taxon>Metazoa</taxon>
        <taxon>Ecdysozoa</taxon>
        <taxon>Arthropoda</taxon>
        <taxon>Crustacea</taxon>
        <taxon>Multicrustacea</taxon>
        <taxon>Malacostraca</taxon>
        <taxon>Eumalacostraca</taxon>
        <taxon>Eucarida</taxon>
        <taxon>Euphausiacea</taxon>
        <taxon>Euphausiidae</taxon>
        <taxon>Meganyctiphanes</taxon>
    </lineage>
</organism>
<evidence type="ECO:0000313" key="11">
    <source>
        <dbReference type="EMBL" id="CAL4116224.1"/>
    </source>
</evidence>
<evidence type="ECO:0000256" key="4">
    <source>
        <dbReference type="ARBA" id="ARBA00022801"/>
    </source>
</evidence>
<feature type="binding site" evidence="8">
    <location>
        <position position="487"/>
    </location>
    <ligand>
        <name>Zn(2+)</name>
        <dbReference type="ChEBI" id="CHEBI:29105"/>
        <label>2</label>
    </ligand>
</feature>
<reference evidence="11 12" key="1">
    <citation type="submission" date="2024-05" db="EMBL/GenBank/DDBJ databases">
        <authorList>
            <person name="Wallberg A."/>
        </authorList>
    </citation>
    <scope>NUCLEOTIDE SEQUENCE [LARGE SCALE GENOMIC DNA]</scope>
</reference>
<dbReference type="CDD" id="cd16012">
    <property type="entry name" value="ALP"/>
    <property type="match status" value="1"/>
</dbReference>
<dbReference type="EC" id="3.1.3.1" evidence="2 10"/>
<name>A0AAV2R9S8_MEGNR</name>
<dbReference type="SUPFAM" id="SSF53649">
    <property type="entry name" value="Alkaline phosphatase-like"/>
    <property type="match status" value="1"/>
</dbReference>
<keyword evidence="6 8" id="KW-0460">Magnesium</keyword>
<proteinExistence type="inferred from homology"/>
<dbReference type="PRINTS" id="PR00113">
    <property type="entry name" value="ALKPHPHTASE"/>
</dbReference>
<dbReference type="Proteomes" id="UP001497623">
    <property type="component" value="Unassembled WGS sequence"/>
</dbReference>
<comment type="cofactor">
    <cofactor evidence="8">
        <name>Mg(2+)</name>
        <dbReference type="ChEBI" id="CHEBI:18420"/>
    </cofactor>
    <text evidence="8">Binds 1 Mg(2+) ion.</text>
</comment>
<evidence type="ECO:0000256" key="8">
    <source>
        <dbReference type="PIRSR" id="PIRSR601952-2"/>
    </source>
</evidence>
<dbReference type="InterPro" id="IPR017850">
    <property type="entry name" value="Alkaline_phosphatase_core_sf"/>
</dbReference>
<dbReference type="InterPro" id="IPR018299">
    <property type="entry name" value="Alkaline_phosphatase_AS"/>
</dbReference>
<comment type="catalytic activity">
    <reaction evidence="10">
        <text>a phosphate monoester + H2O = an alcohol + phosphate</text>
        <dbReference type="Rhea" id="RHEA:15017"/>
        <dbReference type="ChEBI" id="CHEBI:15377"/>
        <dbReference type="ChEBI" id="CHEBI:30879"/>
        <dbReference type="ChEBI" id="CHEBI:43474"/>
        <dbReference type="ChEBI" id="CHEBI:67140"/>
        <dbReference type="EC" id="3.1.3.1"/>
    </reaction>
</comment>
<keyword evidence="12" id="KW-1185">Reference proteome</keyword>
<evidence type="ECO:0000256" key="10">
    <source>
        <dbReference type="RuleBase" id="RU003947"/>
    </source>
</evidence>
<dbReference type="Pfam" id="PF00245">
    <property type="entry name" value="Alk_phosphatase"/>
    <property type="match status" value="1"/>
</dbReference>
<evidence type="ECO:0000256" key="1">
    <source>
        <dbReference type="ARBA" id="ARBA00005984"/>
    </source>
</evidence>
<accession>A0AAV2R9S8</accession>
<dbReference type="EMBL" id="CAXKWB010016481">
    <property type="protein sequence ID" value="CAL4116224.1"/>
    <property type="molecule type" value="Genomic_DNA"/>
</dbReference>
<dbReference type="AlphaFoldDB" id="A0AAV2R9S8"/>
<dbReference type="PANTHER" id="PTHR11596:SF91">
    <property type="entry name" value="ALKALINE PHOSPHATASE-RELATED"/>
    <property type="match status" value="1"/>
</dbReference>
<keyword evidence="3 8" id="KW-0479">Metal-binding</keyword>
<keyword evidence="4 10" id="KW-0378">Hydrolase</keyword>
<feature type="active site" description="Phosphoserine intermediate" evidence="7">
    <location>
        <position position="146"/>
    </location>
</feature>
<feature type="binding site" evidence="8">
    <location>
        <position position="415"/>
    </location>
    <ligand>
        <name>Zn(2+)</name>
        <dbReference type="ChEBI" id="CHEBI:29105"/>
        <label>2</label>
    </ligand>
</feature>
<evidence type="ECO:0000256" key="2">
    <source>
        <dbReference type="ARBA" id="ARBA00012647"/>
    </source>
</evidence>
<evidence type="ECO:0000313" key="12">
    <source>
        <dbReference type="Proteomes" id="UP001497623"/>
    </source>
</evidence>
<evidence type="ECO:0000256" key="7">
    <source>
        <dbReference type="PIRSR" id="PIRSR601952-1"/>
    </source>
</evidence>
<evidence type="ECO:0000256" key="6">
    <source>
        <dbReference type="ARBA" id="ARBA00022842"/>
    </source>
</evidence>
<evidence type="ECO:0000256" key="5">
    <source>
        <dbReference type="ARBA" id="ARBA00022833"/>
    </source>
</evidence>
<feature type="binding site" evidence="8">
    <location>
        <position position="211"/>
    </location>
    <ligand>
        <name>Mg(2+)</name>
        <dbReference type="ChEBI" id="CHEBI:18420"/>
    </ligand>
</feature>
<evidence type="ECO:0000256" key="9">
    <source>
        <dbReference type="RuleBase" id="RU003946"/>
    </source>
</evidence>
<feature type="binding site" evidence="8">
    <location>
        <position position="209"/>
    </location>
    <ligand>
        <name>Mg(2+)</name>
        <dbReference type="ChEBI" id="CHEBI:18420"/>
    </ligand>
</feature>
<feature type="non-terminal residue" evidence="11">
    <location>
        <position position="533"/>
    </location>
</feature>
<dbReference type="GO" id="GO:0004035">
    <property type="term" value="F:alkaline phosphatase activity"/>
    <property type="evidence" value="ECO:0007669"/>
    <property type="project" value="UniProtKB-EC"/>
</dbReference>
<feature type="binding site" evidence="8">
    <location>
        <position position="370"/>
    </location>
    <ligand>
        <name>Mg(2+)</name>
        <dbReference type="ChEBI" id="CHEBI:18420"/>
    </ligand>
</feature>